<dbReference type="Proteomes" id="UP000318833">
    <property type="component" value="Unassembled WGS sequence"/>
</dbReference>
<evidence type="ECO:0000259" key="2">
    <source>
        <dbReference type="Pfam" id="PF13648"/>
    </source>
</evidence>
<dbReference type="InterPro" id="IPR024311">
    <property type="entry name" value="Lipocalin-like"/>
</dbReference>
<feature type="chain" id="PRO_5022172413" evidence="1">
    <location>
        <begin position="21"/>
        <end position="144"/>
    </location>
</feature>
<dbReference type="RefSeq" id="WP_143917947.1">
    <property type="nucleotide sequence ID" value="NZ_CANLVC010000006.1"/>
</dbReference>
<organism evidence="3 4">
    <name type="scientific">Aquimarina algiphila</name>
    <dbReference type="NCBI Taxonomy" id="2047982"/>
    <lineage>
        <taxon>Bacteria</taxon>
        <taxon>Pseudomonadati</taxon>
        <taxon>Bacteroidota</taxon>
        <taxon>Flavobacteriia</taxon>
        <taxon>Flavobacteriales</taxon>
        <taxon>Flavobacteriaceae</taxon>
        <taxon>Aquimarina</taxon>
    </lineage>
</organism>
<dbReference type="EMBL" id="VLNR01000057">
    <property type="protein sequence ID" value="TSE05623.1"/>
    <property type="molecule type" value="Genomic_DNA"/>
</dbReference>
<comment type="caution">
    <text evidence="3">The sequence shown here is derived from an EMBL/GenBank/DDBJ whole genome shotgun (WGS) entry which is preliminary data.</text>
</comment>
<proteinExistence type="predicted"/>
<dbReference type="Pfam" id="PF13648">
    <property type="entry name" value="Lipocalin_4"/>
    <property type="match status" value="1"/>
</dbReference>
<evidence type="ECO:0000256" key="1">
    <source>
        <dbReference type="SAM" id="SignalP"/>
    </source>
</evidence>
<name>A0A554VEU2_9FLAO</name>
<evidence type="ECO:0000313" key="3">
    <source>
        <dbReference type="EMBL" id="TSE05623.1"/>
    </source>
</evidence>
<feature type="signal peptide" evidence="1">
    <location>
        <begin position="1"/>
        <end position="20"/>
    </location>
</feature>
<dbReference type="PROSITE" id="PS51257">
    <property type="entry name" value="PROKAR_LIPOPROTEIN"/>
    <property type="match status" value="1"/>
</dbReference>
<gene>
    <name evidence="3" type="ORF">FOF46_22070</name>
</gene>
<keyword evidence="4" id="KW-1185">Reference proteome</keyword>
<dbReference type="OrthoDB" id="1435261at2"/>
<dbReference type="AlphaFoldDB" id="A0A554VEU2"/>
<feature type="domain" description="Lipocalin-like" evidence="2">
    <location>
        <begin position="31"/>
        <end position="99"/>
    </location>
</feature>
<accession>A0A554VEU2</accession>
<keyword evidence="1" id="KW-0732">Signal</keyword>
<sequence length="144" mass="15916">MKKPFLLCILLVAIAFTSCKNDDDDKINNSIVGAWKLANATDTDGAPINLLDCEKNTIYTFTDNTFSQRNFEANQDRTDCLPVVESSASYRTNGDKIEFLDAQGAVITSTESQFTFSVAADKLEIIDTDPSTGNVVIERSFDRQ</sequence>
<reference evidence="3 4" key="1">
    <citation type="submission" date="2019-07" db="EMBL/GenBank/DDBJ databases">
        <title>The draft genome sequence of Aquimarina algiphila M91.</title>
        <authorList>
            <person name="Meng X."/>
        </authorList>
    </citation>
    <scope>NUCLEOTIDE SEQUENCE [LARGE SCALE GENOMIC DNA]</scope>
    <source>
        <strain evidence="3 4">M91</strain>
    </source>
</reference>
<evidence type="ECO:0000313" key="4">
    <source>
        <dbReference type="Proteomes" id="UP000318833"/>
    </source>
</evidence>
<protein>
    <submittedName>
        <fullName evidence="3">Lipocalin family protein</fullName>
    </submittedName>
</protein>